<proteinExistence type="predicted"/>
<dbReference type="OMA" id="WLMGWDY"/>
<dbReference type="PANTHER" id="PTHR23324">
    <property type="entry name" value="SEC14 RELATED PROTEIN"/>
    <property type="match status" value="1"/>
</dbReference>
<dbReference type="CDD" id="cd00170">
    <property type="entry name" value="SEC14"/>
    <property type="match status" value="1"/>
</dbReference>
<dbReference type="WBParaSite" id="HCON_00129300-00001">
    <property type="protein sequence ID" value="HCON_00129300-00001"/>
    <property type="gene ID" value="HCON_00129300"/>
</dbReference>
<sequence>MTIECHYPAADEVTPYQKQKIAELRQKAAKHLAKYPDYDTDFSLLRWLMGWDYDVDLILPKLQYSLDVLTCLRLDELKAENVSEINAKIRSMSSVAEYFPGGLMCQDDEGNVVYMQALSLAHPKTLIRSGAVSELYRLSIIEAELAFKLVRKAEAASKRKLGAKIIIDLDNFSMDVLYPQAVSNYLNLLTLLQALFPDFGRRIYVINSPMMIKTVYAMVQPVLSKQTKEKVTFLGNDWKEFLIKELGEHNIYRHWGGSKASELPTGDIRMGGKVPEKLQYKAEDNVDDDKKGFTKLTVAARSKAEVQIHGEKGKTLRWLMRVTGGDVDFGIKKNNEMAFPTFRITTEFHPEFGSMECKENGDYTVTFDNSHGKIWSKEISYKFTLE</sequence>
<dbReference type="SUPFAM" id="SSF52087">
    <property type="entry name" value="CRAL/TRIO domain"/>
    <property type="match status" value="1"/>
</dbReference>
<dbReference type="Gene3D" id="2.60.120.680">
    <property type="entry name" value="GOLD domain"/>
    <property type="match status" value="1"/>
</dbReference>
<dbReference type="PROSITE" id="PS50191">
    <property type="entry name" value="CRAL_TRIO"/>
    <property type="match status" value="1"/>
</dbReference>
<dbReference type="InterPro" id="IPR036598">
    <property type="entry name" value="GOLD_dom_sf"/>
</dbReference>
<dbReference type="InterPro" id="IPR051064">
    <property type="entry name" value="SEC14/CRAL-TRIO_domain"/>
</dbReference>
<name>A0A7I4YQW9_HAECO</name>
<dbReference type="SMART" id="SM00516">
    <property type="entry name" value="SEC14"/>
    <property type="match status" value="1"/>
</dbReference>
<dbReference type="Pfam" id="PF00650">
    <property type="entry name" value="CRAL_TRIO"/>
    <property type="match status" value="1"/>
</dbReference>
<dbReference type="InterPro" id="IPR009038">
    <property type="entry name" value="GOLD_dom"/>
</dbReference>
<dbReference type="Gene3D" id="3.40.525.10">
    <property type="entry name" value="CRAL-TRIO lipid binding domain"/>
    <property type="match status" value="1"/>
</dbReference>
<dbReference type="OrthoDB" id="1434354at2759"/>
<keyword evidence="3" id="KW-1185">Reference proteome</keyword>
<dbReference type="SUPFAM" id="SSF101576">
    <property type="entry name" value="Supernatant protein factor (SPF), C-terminal domain"/>
    <property type="match status" value="1"/>
</dbReference>
<dbReference type="PROSITE" id="PS50866">
    <property type="entry name" value="GOLD"/>
    <property type="match status" value="1"/>
</dbReference>
<dbReference type="PANTHER" id="PTHR23324:SF7">
    <property type="entry name" value="CRAL-TRIO DOMAIN-CONTAINING PROTEIN"/>
    <property type="match status" value="1"/>
</dbReference>
<organism evidence="3 4">
    <name type="scientific">Haemonchus contortus</name>
    <name type="common">Barber pole worm</name>
    <dbReference type="NCBI Taxonomy" id="6289"/>
    <lineage>
        <taxon>Eukaryota</taxon>
        <taxon>Metazoa</taxon>
        <taxon>Ecdysozoa</taxon>
        <taxon>Nematoda</taxon>
        <taxon>Chromadorea</taxon>
        <taxon>Rhabditida</taxon>
        <taxon>Rhabditina</taxon>
        <taxon>Rhabditomorpha</taxon>
        <taxon>Strongyloidea</taxon>
        <taxon>Trichostrongylidae</taxon>
        <taxon>Haemonchus</taxon>
    </lineage>
</organism>
<feature type="domain" description="GOLD" evidence="2">
    <location>
        <begin position="290"/>
        <end position="385"/>
    </location>
</feature>
<dbReference type="GO" id="GO:0005737">
    <property type="term" value="C:cytoplasm"/>
    <property type="evidence" value="ECO:0007669"/>
    <property type="project" value="TreeGrafter"/>
</dbReference>
<dbReference type="SUPFAM" id="SSF46938">
    <property type="entry name" value="CRAL/TRIO N-terminal domain"/>
    <property type="match status" value="1"/>
</dbReference>
<protein>
    <submittedName>
        <fullName evidence="4">CRAL-TRIO domain-containing protein</fullName>
    </submittedName>
</protein>
<accession>A0A7I4YQW9</accession>
<dbReference type="AlphaFoldDB" id="A0A7I4YQW9"/>
<evidence type="ECO:0000259" key="1">
    <source>
        <dbReference type="PROSITE" id="PS50191"/>
    </source>
</evidence>
<evidence type="ECO:0000313" key="3">
    <source>
        <dbReference type="Proteomes" id="UP000025227"/>
    </source>
</evidence>
<dbReference type="Proteomes" id="UP000025227">
    <property type="component" value="Unplaced"/>
</dbReference>
<evidence type="ECO:0000313" key="4">
    <source>
        <dbReference type="WBParaSite" id="HCON_00129300-00001"/>
    </source>
</evidence>
<reference evidence="4" key="1">
    <citation type="submission" date="2020-12" db="UniProtKB">
        <authorList>
            <consortium name="WormBaseParasite"/>
        </authorList>
    </citation>
    <scope>IDENTIFICATION</scope>
    <source>
        <strain evidence="4">MHco3</strain>
    </source>
</reference>
<dbReference type="InterPro" id="IPR036273">
    <property type="entry name" value="CRAL/TRIO_N_dom_sf"/>
</dbReference>
<feature type="domain" description="CRAL-TRIO" evidence="1">
    <location>
        <begin position="91"/>
        <end position="263"/>
    </location>
</feature>
<dbReference type="InterPro" id="IPR036865">
    <property type="entry name" value="CRAL-TRIO_dom_sf"/>
</dbReference>
<evidence type="ECO:0000259" key="2">
    <source>
        <dbReference type="PROSITE" id="PS50866"/>
    </source>
</evidence>
<dbReference type="InterPro" id="IPR001251">
    <property type="entry name" value="CRAL-TRIO_dom"/>
</dbReference>